<accession>A0A6M3IGM2</accession>
<evidence type="ECO:0000313" key="1">
    <source>
        <dbReference type="EMBL" id="QJA56318.1"/>
    </source>
</evidence>
<dbReference type="SUPFAM" id="SSF55608">
    <property type="entry name" value="Homing endonucleases"/>
    <property type="match status" value="1"/>
</dbReference>
<dbReference type="Gene3D" id="3.10.28.10">
    <property type="entry name" value="Homing endonucleases"/>
    <property type="match status" value="1"/>
</dbReference>
<dbReference type="GO" id="GO:0004519">
    <property type="term" value="F:endonuclease activity"/>
    <property type="evidence" value="ECO:0007669"/>
    <property type="project" value="UniProtKB-KW"/>
</dbReference>
<keyword evidence="1" id="KW-0255">Endonuclease</keyword>
<organism evidence="1">
    <name type="scientific">viral metagenome</name>
    <dbReference type="NCBI Taxonomy" id="1070528"/>
    <lineage>
        <taxon>unclassified sequences</taxon>
        <taxon>metagenomes</taxon>
        <taxon>organismal metagenomes</taxon>
    </lineage>
</organism>
<dbReference type="SUPFAM" id="SSF75712">
    <property type="entry name" value="Rad50 coiled-coil Zn hook"/>
    <property type="match status" value="1"/>
</dbReference>
<proteinExistence type="predicted"/>
<dbReference type="AlphaFoldDB" id="A0A6M3IGM2"/>
<dbReference type="InterPro" id="IPR027434">
    <property type="entry name" value="Homing_endonucl"/>
</dbReference>
<sequence>MITETQKAYLAGLIDGEGCILITAPRTKGEKGWYGHYLTVTVANTNVPVLAWVKSLWKGYLLMRNQPKQRVPVGNLRWTSLQAAQVLKDIRQYLIVKAAQADLAILFAESIEDKGSRINHLPKEEWDSREELRLAIHQLNRPYTVLNKVPYPKEKYQSVCPVCKTTFDRQRKTKVYCSKQCYEKHKWQVHKKGIAS</sequence>
<name>A0A6M3IGM2_9ZZZZ</name>
<gene>
    <name evidence="1" type="ORF">MM415B01884_0010</name>
</gene>
<dbReference type="EMBL" id="MT141211">
    <property type="protein sequence ID" value="QJA56318.1"/>
    <property type="molecule type" value="Genomic_DNA"/>
</dbReference>
<reference evidence="1" key="1">
    <citation type="submission" date="2020-03" db="EMBL/GenBank/DDBJ databases">
        <title>The deep terrestrial virosphere.</title>
        <authorList>
            <person name="Holmfeldt K."/>
            <person name="Nilsson E."/>
            <person name="Simone D."/>
            <person name="Lopez-Fernandez M."/>
            <person name="Wu X."/>
            <person name="de Brujin I."/>
            <person name="Lundin D."/>
            <person name="Andersson A."/>
            <person name="Bertilsson S."/>
            <person name="Dopson M."/>
        </authorList>
    </citation>
    <scope>NUCLEOTIDE SEQUENCE</scope>
    <source>
        <strain evidence="1">MM415B01884</strain>
    </source>
</reference>
<protein>
    <submittedName>
        <fullName evidence="1">Putative HNH homing endonuclease</fullName>
    </submittedName>
</protein>
<keyword evidence="1" id="KW-0378">Hydrolase</keyword>
<keyword evidence="1" id="KW-0540">Nuclease</keyword>